<dbReference type="InterPro" id="IPR051459">
    <property type="entry name" value="Cytochrome_c-type_DH"/>
</dbReference>
<proteinExistence type="predicted"/>
<accession>A0A7K0FM36</accession>
<dbReference type="GO" id="GO:0009055">
    <property type="term" value="F:electron transfer activity"/>
    <property type="evidence" value="ECO:0007669"/>
    <property type="project" value="InterPro"/>
</dbReference>
<evidence type="ECO:0000256" key="1">
    <source>
        <dbReference type="ARBA" id="ARBA00022617"/>
    </source>
</evidence>
<organism evidence="7 8">
    <name type="scientific">Pedobacter puniceum</name>
    <dbReference type="NCBI Taxonomy" id="2666136"/>
    <lineage>
        <taxon>Bacteria</taxon>
        <taxon>Pseudomonadati</taxon>
        <taxon>Bacteroidota</taxon>
        <taxon>Sphingobacteriia</taxon>
        <taxon>Sphingobacteriales</taxon>
        <taxon>Sphingobacteriaceae</taxon>
        <taxon>Pedobacter</taxon>
    </lineage>
</organism>
<dbReference type="InterPro" id="IPR009056">
    <property type="entry name" value="Cyt_c-like_dom"/>
</dbReference>
<evidence type="ECO:0000259" key="6">
    <source>
        <dbReference type="PROSITE" id="PS51007"/>
    </source>
</evidence>
<feature type="domain" description="Cytochrome c" evidence="6">
    <location>
        <begin position="45"/>
        <end position="134"/>
    </location>
</feature>
<dbReference type="PANTHER" id="PTHR35008:SF8">
    <property type="entry name" value="ALCOHOL DEHYDROGENASE CYTOCHROME C SUBUNIT"/>
    <property type="match status" value="1"/>
</dbReference>
<dbReference type="AlphaFoldDB" id="A0A7K0FM36"/>
<dbReference type="Pfam" id="PF00034">
    <property type="entry name" value="Cytochrom_C"/>
    <property type="match status" value="1"/>
</dbReference>
<dbReference type="GO" id="GO:0046872">
    <property type="term" value="F:metal ion binding"/>
    <property type="evidence" value="ECO:0007669"/>
    <property type="project" value="UniProtKB-KW"/>
</dbReference>
<evidence type="ECO:0000313" key="8">
    <source>
        <dbReference type="Proteomes" id="UP000462931"/>
    </source>
</evidence>
<keyword evidence="1 4" id="KW-0349">Heme</keyword>
<keyword evidence="8" id="KW-1185">Reference proteome</keyword>
<dbReference type="PROSITE" id="PS51007">
    <property type="entry name" value="CYTC"/>
    <property type="match status" value="1"/>
</dbReference>
<evidence type="ECO:0000256" key="2">
    <source>
        <dbReference type="ARBA" id="ARBA00022723"/>
    </source>
</evidence>
<comment type="caution">
    <text evidence="7">The sequence shown here is derived from an EMBL/GenBank/DDBJ whole genome shotgun (WGS) entry which is preliminary data.</text>
</comment>
<dbReference type="SUPFAM" id="SSF46626">
    <property type="entry name" value="Cytochrome c"/>
    <property type="match status" value="1"/>
</dbReference>
<keyword evidence="3 4" id="KW-0408">Iron</keyword>
<dbReference type="Proteomes" id="UP000462931">
    <property type="component" value="Unassembled WGS sequence"/>
</dbReference>
<feature type="signal peptide" evidence="5">
    <location>
        <begin position="1"/>
        <end position="21"/>
    </location>
</feature>
<name>A0A7K0FM36_9SPHI</name>
<sequence length="155" mass="16383">MVNKLIASLLLVLVMSISAFAQSKSKAPVKKAVSKAAPVAAGMQNSINNGKVVYTQYCAVCHQADGLGVPGLNPPLSKTVYVLGDQTRLINIVLKGLSEGVEIDGETYSNVMPAMAFLTDQQVADVLTYVRNSFQNKASAITAAQVKAVRANSKK</sequence>
<dbReference type="InterPro" id="IPR036909">
    <property type="entry name" value="Cyt_c-like_dom_sf"/>
</dbReference>
<evidence type="ECO:0000256" key="4">
    <source>
        <dbReference type="PROSITE-ProRule" id="PRU00433"/>
    </source>
</evidence>
<keyword evidence="2 4" id="KW-0479">Metal-binding</keyword>
<evidence type="ECO:0000256" key="5">
    <source>
        <dbReference type="SAM" id="SignalP"/>
    </source>
</evidence>
<dbReference type="EMBL" id="WKJI01000002">
    <property type="protein sequence ID" value="MRX47029.1"/>
    <property type="molecule type" value="Genomic_DNA"/>
</dbReference>
<gene>
    <name evidence="7" type="ORF">GJJ64_07530</name>
</gene>
<dbReference type="Gene3D" id="1.10.760.10">
    <property type="entry name" value="Cytochrome c-like domain"/>
    <property type="match status" value="1"/>
</dbReference>
<keyword evidence="5" id="KW-0732">Signal</keyword>
<evidence type="ECO:0000313" key="7">
    <source>
        <dbReference type="EMBL" id="MRX47029.1"/>
    </source>
</evidence>
<dbReference type="GO" id="GO:0020037">
    <property type="term" value="F:heme binding"/>
    <property type="evidence" value="ECO:0007669"/>
    <property type="project" value="InterPro"/>
</dbReference>
<dbReference type="PANTHER" id="PTHR35008">
    <property type="entry name" value="BLL4482 PROTEIN-RELATED"/>
    <property type="match status" value="1"/>
</dbReference>
<evidence type="ECO:0000256" key="3">
    <source>
        <dbReference type="ARBA" id="ARBA00023004"/>
    </source>
</evidence>
<reference evidence="7 8" key="1">
    <citation type="submission" date="2019-11" db="EMBL/GenBank/DDBJ databases">
        <authorList>
            <person name="Cheng Q."/>
            <person name="Yang Z."/>
        </authorList>
    </citation>
    <scope>NUCLEOTIDE SEQUENCE [LARGE SCALE GENOMIC DNA]</scope>
    <source>
        <strain evidence="7 8">HX-22-1</strain>
    </source>
</reference>
<feature type="chain" id="PRO_5029578771" evidence="5">
    <location>
        <begin position="22"/>
        <end position="155"/>
    </location>
</feature>
<protein>
    <submittedName>
        <fullName evidence="7">C-type cytochrome</fullName>
    </submittedName>
</protein>